<protein>
    <submittedName>
        <fullName evidence="5">Putative protease</fullName>
    </submittedName>
</protein>
<dbReference type="EMBL" id="FQZT01000003">
    <property type="protein sequence ID" value="SHI90612.1"/>
    <property type="molecule type" value="Genomic_DNA"/>
</dbReference>
<name>A0A1M6EYW0_MALRU</name>
<evidence type="ECO:0000313" key="6">
    <source>
        <dbReference type="Proteomes" id="UP000184171"/>
    </source>
</evidence>
<keyword evidence="2" id="KW-0378">Hydrolase</keyword>
<evidence type="ECO:0000256" key="2">
    <source>
        <dbReference type="ARBA" id="ARBA00022801"/>
    </source>
</evidence>
<evidence type="ECO:0000259" key="4">
    <source>
        <dbReference type="Pfam" id="PF16325"/>
    </source>
</evidence>
<dbReference type="STRING" id="1122189.SAMN02745165_01089"/>
<dbReference type="Pfam" id="PF01136">
    <property type="entry name" value="Peptidase_U32"/>
    <property type="match status" value="1"/>
</dbReference>
<dbReference type="OrthoDB" id="9807498at2"/>
<dbReference type="PROSITE" id="PS01276">
    <property type="entry name" value="PEPTIDASE_U32"/>
    <property type="match status" value="1"/>
</dbReference>
<dbReference type="InterPro" id="IPR032525">
    <property type="entry name" value="Peptidase_U32_C"/>
</dbReference>
<gene>
    <name evidence="5" type="ORF">SAMN02745165_01089</name>
</gene>
<dbReference type="Pfam" id="PF16325">
    <property type="entry name" value="Peptidase_U32_C"/>
    <property type="match status" value="1"/>
</dbReference>
<sequence>MTTRTNQNKPELLMPAGDLQKLKTAVRYGADAVYLGTEDFGLRAHAGNFSLEDLCAAREITREAGVAIYLTLNASLRPGEFVALEQLLEKLKPLELDAYIVADPGVLTTIRKVDPQRAIHISTQANSCNPQAAEFWRLAGANRLNLARELTLEDIRAFAEQTEMELECFVHGAMCVAHSGRCLISAALNERSANRGDCSQPCRWNYQLTEQTRPTEPMNVEEDFRGTYFFNSRDLCLIEQLPDLIAAGVHSFKVEGRMKSLYYVATAARIYRDAIDRLWDDPTDIDPLWREELEKVSHRPYDTGFLLGTDDAKVHPADTHYVRTHDFVGFVRRDENGLWVEGRNRFLLGDELELIGPQMKQEKFTAANIRTLAGKELQAGNPNYQLRMLLPDWADDGDLIRRKRPEKK</sequence>
<feature type="domain" description="Peptidase family U32 C-terminal" evidence="4">
    <location>
        <begin position="323"/>
        <end position="401"/>
    </location>
</feature>
<keyword evidence="1 5" id="KW-0645">Protease</keyword>
<dbReference type="GO" id="GO:0006508">
    <property type="term" value="P:proteolysis"/>
    <property type="evidence" value="ECO:0007669"/>
    <property type="project" value="UniProtKB-KW"/>
</dbReference>
<evidence type="ECO:0000256" key="1">
    <source>
        <dbReference type="ARBA" id="ARBA00022670"/>
    </source>
</evidence>
<dbReference type="InterPro" id="IPR001539">
    <property type="entry name" value="Peptidase_U32"/>
</dbReference>
<keyword evidence="6" id="KW-1185">Reference proteome</keyword>
<organism evidence="5 6">
    <name type="scientific">Malonomonas rubra DSM 5091</name>
    <dbReference type="NCBI Taxonomy" id="1122189"/>
    <lineage>
        <taxon>Bacteria</taxon>
        <taxon>Pseudomonadati</taxon>
        <taxon>Thermodesulfobacteriota</taxon>
        <taxon>Desulfuromonadia</taxon>
        <taxon>Desulfuromonadales</taxon>
        <taxon>Geopsychrobacteraceae</taxon>
        <taxon>Malonomonas</taxon>
    </lineage>
</organism>
<dbReference type="InterPro" id="IPR051454">
    <property type="entry name" value="RNA/ubiquinone_mod_enzymes"/>
</dbReference>
<dbReference type="GO" id="GO:0008233">
    <property type="term" value="F:peptidase activity"/>
    <property type="evidence" value="ECO:0007669"/>
    <property type="project" value="UniProtKB-KW"/>
</dbReference>
<dbReference type="Gene3D" id="2.40.30.10">
    <property type="entry name" value="Translation factors"/>
    <property type="match status" value="1"/>
</dbReference>
<dbReference type="PANTHER" id="PTHR30217">
    <property type="entry name" value="PEPTIDASE U32 FAMILY"/>
    <property type="match status" value="1"/>
</dbReference>
<dbReference type="Proteomes" id="UP000184171">
    <property type="component" value="Unassembled WGS sequence"/>
</dbReference>
<proteinExistence type="inferred from homology"/>
<accession>A0A1M6EYW0</accession>
<evidence type="ECO:0000313" key="5">
    <source>
        <dbReference type="EMBL" id="SHI90612.1"/>
    </source>
</evidence>
<reference evidence="5 6" key="1">
    <citation type="submission" date="2016-11" db="EMBL/GenBank/DDBJ databases">
        <authorList>
            <person name="Jaros S."/>
            <person name="Januszkiewicz K."/>
            <person name="Wedrychowicz H."/>
        </authorList>
    </citation>
    <scope>NUCLEOTIDE SEQUENCE [LARGE SCALE GENOMIC DNA]</scope>
    <source>
        <strain evidence="5 6">DSM 5091</strain>
    </source>
</reference>
<comment type="similarity">
    <text evidence="3">Belongs to the peptidase U32 family.</text>
</comment>
<dbReference type="PANTHER" id="PTHR30217:SF6">
    <property type="entry name" value="TRNA HYDROXYLATION PROTEIN P"/>
    <property type="match status" value="1"/>
</dbReference>
<evidence type="ECO:0000256" key="3">
    <source>
        <dbReference type="ARBA" id="ARBA00038374"/>
    </source>
</evidence>
<dbReference type="AlphaFoldDB" id="A0A1M6EYW0"/>